<dbReference type="PANTHER" id="PTHR35502:SF2">
    <property type="entry name" value="PROTEIN MICROTUBULE BINDING PROTEIN 2C"/>
    <property type="match status" value="1"/>
</dbReference>
<dbReference type="PANTHER" id="PTHR35502">
    <property type="entry name" value="PROTEIN MICROTUBULE BINDING PROTEIN 2C"/>
    <property type="match status" value="1"/>
</dbReference>
<feature type="coiled-coil region" evidence="1">
    <location>
        <begin position="78"/>
        <end position="166"/>
    </location>
</feature>
<organism evidence="2 3">
    <name type="scientific">Adiantum capillus-veneris</name>
    <name type="common">Maidenhair fern</name>
    <dbReference type="NCBI Taxonomy" id="13818"/>
    <lineage>
        <taxon>Eukaryota</taxon>
        <taxon>Viridiplantae</taxon>
        <taxon>Streptophyta</taxon>
        <taxon>Embryophyta</taxon>
        <taxon>Tracheophyta</taxon>
        <taxon>Polypodiopsida</taxon>
        <taxon>Polypodiidae</taxon>
        <taxon>Polypodiales</taxon>
        <taxon>Pteridineae</taxon>
        <taxon>Pteridaceae</taxon>
        <taxon>Vittarioideae</taxon>
        <taxon>Adiantum</taxon>
    </lineage>
</organism>
<evidence type="ECO:0000256" key="1">
    <source>
        <dbReference type="SAM" id="Coils"/>
    </source>
</evidence>
<sequence>MSRKRWTRFPIRAIANCGASRLPSASSLRSRARATPLTKGFATSYPISIIASPAPHPGASEYGLRPKKGQGQLFQDNRVDQNSIIAHLQDQMEQLEQKMLEKENQLQAVESSIGQAELLRLQSTVEGLQEQILLKQSEMERTINQLSGTQHELESLQCLLEKVESDAKANSHAEKVYEELQSLQCQSRTMANGQKYQSKALDVDGISVELTRRKYSAAIMVAKHNPTDELLVLVAELRGQLQASLLLSDNGVHV</sequence>
<gene>
    <name evidence="2" type="ORF">GOP47_0007486</name>
</gene>
<dbReference type="InterPro" id="IPR040289">
    <property type="entry name" value="MBP2C"/>
</dbReference>
<reference evidence="2" key="1">
    <citation type="submission" date="2021-01" db="EMBL/GenBank/DDBJ databases">
        <title>Adiantum capillus-veneris genome.</title>
        <authorList>
            <person name="Fang Y."/>
            <person name="Liao Q."/>
        </authorList>
    </citation>
    <scope>NUCLEOTIDE SEQUENCE</scope>
    <source>
        <strain evidence="2">H3</strain>
        <tissue evidence="2">Leaf</tissue>
    </source>
</reference>
<keyword evidence="3" id="KW-1185">Reference proteome</keyword>
<dbReference type="OrthoDB" id="1915670at2759"/>
<evidence type="ECO:0000313" key="3">
    <source>
        <dbReference type="Proteomes" id="UP000886520"/>
    </source>
</evidence>
<dbReference type="GO" id="GO:0008017">
    <property type="term" value="F:microtubule binding"/>
    <property type="evidence" value="ECO:0007669"/>
    <property type="project" value="InterPro"/>
</dbReference>
<accession>A0A9D4ZKZ2</accession>
<dbReference type="AlphaFoldDB" id="A0A9D4ZKZ2"/>
<proteinExistence type="predicted"/>
<name>A0A9D4ZKZ2_ADICA</name>
<comment type="caution">
    <text evidence="2">The sequence shown here is derived from an EMBL/GenBank/DDBJ whole genome shotgun (WGS) entry which is preliminary data.</text>
</comment>
<evidence type="ECO:0000313" key="2">
    <source>
        <dbReference type="EMBL" id="KAI5077662.1"/>
    </source>
</evidence>
<dbReference type="Proteomes" id="UP000886520">
    <property type="component" value="Chromosome 7"/>
</dbReference>
<keyword evidence="1" id="KW-0175">Coiled coil</keyword>
<dbReference type="EMBL" id="JABFUD020000007">
    <property type="protein sequence ID" value="KAI5077662.1"/>
    <property type="molecule type" value="Genomic_DNA"/>
</dbReference>
<protein>
    <submittedName>
        <fullName evidence="2">Uncharacterized protein</fullName>
    </submittedName>
</protein>
<dbReference type="GO" id="GO:0010497">
    <property type="term" value="P:plasmodesmata-mediated intercellular transport"/>
    <property type="evidence" value="ECO:0007669"/>
    <property type="project" value="InterPro"/>
</dbReference>